<keyword evidence="2" id="KW-1185">Reference proteome</keyword>
<dbReference type="InterPro" id="IPR036909">
    <property type="entry name" value="Cyt_c-like_dom_sf"/>
</dbReference>
<dbReference type="GO" id="GO:0009055">
    <property type="term" value="F:electron transfer activity"/>
    <property type="evidence" value="ECO:0007669"/>
    <property type="project" value="InterPro"/>
</dbReference>
<dbReference type="OrthoDB" id="8593494at2"/>
<dbReference type="Gene3D" id="1.10.760.10">
    <property type="entry name" value="Cytochrome c-like domain"/>
    <property type="match status" value="1"/>
</dbReference>
<dbReference type="EMBL" id="CP040077">
    <property type="protein sequence ID" value="QCP48880.1"/>
    <property type="molecule type" value="Genomic_DNA"/>
</dbReference>
<gene>
    <name evidence="1" type="ORF">FAZ95_06575</name>
</gene>
<protein>
    <submittedName>
        <fullName evidence="1">Cytochrome c</fullName>
    </submittedName>
</protein>
<name>A0A4V1EH34_9BURK</name>
<dbReference type="KEGG" id="tvl:FAZ95_06575"/>
<dbReference type="AlphaFoldDB" id="A0A4V1EH34"/>
<accession>A0A4V1EH34</accession>
<reference evidence="1 2" key="1">
    <citation type="submission" date="2019-05" db="EMBL/GenBank/DDBJ databases">
        <title>Burkholderia sp. DHOD12, isolated from subtropical forest soil.</title>
        <authorList>
            <person name="Gao Z.-H."/>
            <person name="Qiu L.-H."/>
        </authorList>
    </citation>
    <scope>NUCLEOTIDE SEQUENCE [LARGE SCALE GENOMIC DNA]</scope>
    <source>
        <strain evidence="1 2">DHOD12</strain>
    </source>
</reference>
<evidence type="ECO:0000313" key="1">
    <source>
        <dbReference type="EMBL" id="QCP48880.1"/>
    </source>
</evidence>
<dbReference type="SUPFAM" id="SSF46626">
    <property type="entry name" value="Cytochrome c"/>
    <property type="match status" value="1"/>
</dbReference>
<proteinExistence type="predicted"/>
<dbReference type="RefSeq" id="WP_137331711.1">
    <property type="nucleotide sequence ID" value="NZ_CP040077.1"/>
</dbReference>
<sequence length="144" mass="15165">MNAKLNRIATVWVAPVLLGAVAAVVGSHYLPESIAEQAKRQAELVPPVYFTAVNVTLPSGSVMFPPGEGSEIANANCVMCHSTGMVLRQPAMTISEWKIEIMKMRGAFGAPLPADQVDALARYLGVVNGKKSESGPSAVDNQAS</sequence>
<evidence type="ECO:0000313" key="2">
    <source>
        <dbReference type="Proteomes" id="UP000298656"/>
    </source>
</evidence>
<dbReference type="Proteomes" id="UP000298656">
    <property type="component" value="Chromosome 1"/>
</dbReference>
<dbReference type="GO" id="GO:0020037">
    <property type="term" value="F:heme binding"/>
    <property type="evidence" value="ECO:0007669"/>
    <property type="project" value="InterPro"/>
</dbReference>
<organism evidence="1 2">
    <name type="scientific">Trinickia violacea</name>
    <dbReference type="NCBI Taxonomy" id="2571746"/>
    <lineage>
        <taxon>Bacteria</taxon>
        <taxon>Pseudomonadati</taxon>
        <taxon>Pseudomonadota</taxon>
        <taxon>Betaproteobacteria</taxon>
        <taxon>Burkholderiales</taxon>
        <taxon>Burkholderiaceae</taxon>
        <taxon>Trinickia</taxon>
    </lineage>
</organism>